<proteinExistence type="predicted"/>
<dbReference type="Proteomes" id="UP000006639">
    <property type="component" value="Chromosome"/>
</dbReference>
<gene>
    <name evidence="1" type="ordered locus">midi_00064</name>
</gene>
<reference evidence="1 2" key="1">
    <citation type="journal article" date="2011" name="Mol. Biol. Evol.">
        <title>Phylogenomic evidence for the presence of a flagellum and cbb3 oxidase in the free-living mitochondrial ancestor.</title>
        <authorList>
            <person name="Sassera D."/>
            <person name="Lo N."/>
            <person name="Epis S."/>
            <person name="D'Auria G."/>
            <person name="Montagna M."/>
            <person name="Comandatore F."/>
            <person name="Horner D."/>
            <person name="Pereto J."/>
            <person name="Luciano A.M."/>
            <person name="Franciosi F."/>
            <person name="Ferri E."/>
            <person name="Crotti E."/>
            <person name="Bazzocchi C."/>
            <person name="Daffonchio D."/>
            <person name="Sacchi L."/>
            <person name="Moya A."/>
            <person name="Latorre A."/>
            <person name="Bandi C."/>
        </authorList>
    </citation>
    <scope>NUCLEOTIDE SEQUENCE [LARGE SCALE GENOMIC DNA]</scope>
    <source>
        <strain evidence="1 2">IricVA</strain>
    </source>
</reference>
<dbReference type="EMBL" id="CP002130">
    <property type="protein sequence ID" value="AEI88390.1"/>
    <property type="molecule type" value="Genomic_DNA"/>
</dbReference>
<name>F7XUP1_MIDMI</name>
<dbReference type="HOGENOM" id="CLU_2554515_0_0_5"/>
<evidence type="ECO:0000313" key="2">
    <source>
        <dbReference type="Proteomes" id="UP000006639"/>
    </source>
</evidence>
<organism evidence="1 2">
    <name type="scientific">Midichloria mitochondrii (strain IricVA)</name>
    <dbReference type="NCBI Taxonomy" id="696127"/>
    <lineage>
        <taxon>Bacteria</taxon>
        <taxon>Pseudomonadati</taxon>
        <taxon>Pseudomonadota</taxon>
        <taxon>Alphaproteobacteria</taxon>
        <taxon>Rickettsiales</taxon>
        <taxon>Candidatus Midichloriaceae</taxon>
        <taxon>Candidatus Midichloria</taxon>
    </lineage>
</organism>
<accession>F7XUP1</accession>
<sequence length="82" mass="8910">MGSFRTGVGVFVMWLKLAITPSQEVPFSRGTGNDATAADLQYDARAKLSGYGVNANVFYGSGKFNSCCLLYWGRLWLESCSA</sequence>
<keyword evidence="2" id="KW-1185">Reference proteome</keyword>
<dbReference type="KEGG" id="mmn:midi_00064"/>
<protein>
    <submittedName>
        <fullName evidence="1">Uncharacterized protein</fullName>
    </submittedName>
</protein>
<dbReference type="AlphaFoldDB" id="F7XUP1"/>
<evidence type="ECO:0000313" key="1">
    <source>
        <dbReference type="EMBL" id="AEI88390.1"/>
    </source>
</evidence>